<dbReference type="InterPro" id="IPR014030">
    <property type="entry name" value="Ketoacyl_synth_N"/>
</dbReference>
<evidence type="ECO:0000313" key="4">
    <source>
        <dbReference type="Proteomes" id="UP000278981"/>
    </source>
</evidence>
<name>A0A3N9XE51_9ACTN</name>
<proteinExistence type="predicted"/>
<feature type="domain" description="Beta-ketoacyl synthase-like N-terminal" evidence="2">
    <location>
        <begin position="73"/>
        <end position="190"/>
    </location>
</feature>
<dbReference type="Gene3D" id="3.40.47.10">
    <property type="match status" value="1"/>
</dbReference>
<dbReference type="Proteomes" id="UP000278981">
    <property type="component" value="Unassembled WGS sequence"/>
</dbReference>
<dbReference type="InterPro" id="IPR016039">
    <property type="entry name" value="Thiolase-like"/>
</dbReference>
<evidence type="ECO:0000256" key="1">
    <source>
        <dbReference type="SAM" id="MobiDB-lite"/>
    </source>
</evidence>
<dbReference type="Pfam" id="PF13723">
    <property type="entry name" value="Ketoacyl-synt_2"/>
    <property type="match status" value="1"/>
</dbReference>
<evidence type="ECO:0000259" key="2">
    <source>
        <dbReference type="Pfam" id="PF13723"/>
    </source>
</evidence>
<evidence type="ECO:0000313" key="3">
    <source>
        <dbReference type="EMBL" id="RQX11405.1"/>
    </source>
</evidence>
<protein>
    <recommendedName>
        <fullName evidence="2">Beta-ketoacyl synthase-like N-terminal domain-containing protein</fullName>
    </recommendedName>
</protein>
<gene>
    <name evidence="3" type="ORF">DDE19_30680</name>
</gene>
<feature type="region of interest" description="Disordered" evidence="1">
    <location>
        <begin position="1"/>
        <end position="42"/>
    </location>
</feature>
<accession>A0A3N9XE51</accession>
<dbReference type="AlphaFoldDB" id="A0A3N9XE51"/>
<comment type="caution">
    <text evidence="3">The sequence shown here is derived from an EMBL/GenBank/DDBJ whole genome shotgun (WGS) entry which is preliminary data.</text>
</comment>
<dbReference type="OrthoDB" id="3402212at2"/>
<dbReference type="GO" id="GO:0016746">
    <property type="term" value="F:acyltransferase activity"/>
    <property type="evidence" value="ECO:0007669"/>
    <property type="project" value="InterPro"/>
</dbReference>
<organism evidence="3 4">
    <name type="scientific">Micromonospora ureilytica</name>
    <dbReference type="NCBI Taxonomy" id="709868"/>
    <lineage>
        <taxon>Bacteria</taxon>
        <taxon>Bacillati</taxon>
        <taxon>Actinomycetota</taxon>
        <taxon>Actinomycetes</taxon>
        <taxon>Micromonosporales</taxon>
        <taxon>Micromonosporaceae</taxon>
        <taxon>Micromonospora</taxon>
    </lineage>
</organism>
<sequence length="221" mass="22229">MPGTGGPRAQPDGGPVRPELQPRLRRCEHRAGAGGGVTGLDTDRGALHELARAAWPEPGDAGPPPPIRGFVASPFAPLVAAVAGRCLHRRTGVGPAGQTAVVLVSAYADQATAAAVVAEVDGGRRVSPMYFFQSVPNSILGHVATEWALTGPVVCLSPAGDPLGESRAVAEGLFADGDAAEALVIIVEHGADPAKPSGATAVLLRPDNQTTRPPTGGGQGG</sequence>
<reference evidence="3 4" key="1">
    <citation type="submission" date="2018-04" db="EMBL/GenBank/DDBJ databases">
        <title>Micromonosporas from Atacama Desert.</title>
        <authorList>
            <person name="Carro L."/>
            <person name="Klenk H.-P."/>
            <person name="Goodfellow M."/>
        </authorList>
    </citation>
    <scope>NUCLEOTIDE SEQUENCE [LARGE SCALE GENOMIC DNA]</scope>
    <source>
        <strain evidence="3 4">LB19</strain>
    </source>
</reference>
<dbReference type="EMBL" id="QDGB01000371">
    <property type="protein sequence ID" value="RQX11405.1"/>
    <property type="molecule type" value="Genomic_DNA"/>
</dbReference>